<feature type="region of interest" description="C-terminal hotdog fold" evidence="9">
    <location>
        <begin position="2278"/>
        <end position="2425"/>
    </location>
</feature>
<dbReference type="Pfam" id="PF02801">
    <property type="entry name" value="Ketoacyl-synt_C"/>
    <property type="match status" value="2"/>
</dbReference>
<keyword evidence="3" id="KW-0596">Phosphopantetheine</keyword>
<dbReference type="InterPro" id="IPR013968">
    <property type="entry name" value="PKS_KR"/>
</dbReference>
<dbReference type="InterPro" id="IPR036291">
    <property type="entry name" value="NAD(P)-bd_dom_sf"/>
</dbReference>
<dbReference type="InterPro" id="IPR042104">
    <property type="entry name" value="PKS_dehydratase_sf"/>
</dbReference>
<dbReference type="Gene3D" id="3.40.47.10">
    <property type="match status" value="2"/>
</dbReference>
<dbReference type="Pfam" id="PF14765">
    <property type="entry name" value="PS-DH"/>
    <property type="match status" value="1"/>
</dbReference>
<feature type="domain" description="Ketosynthase family 3 (KS3)" evidence="11">
    <location>
        <begin position="1525"/>
        <end position="1957"/>
    </location>
</feature>
<dbReference type="Pfam" id="PF08659">
    <property type="entry name" value="KR"/>
    <property type="match status" value="1"/>
</dbReference>
<evidence type="ECO:0000256" key="5">
    <source>
        <dbReference type="ARBA" id="ARBA00022553"/>
    </source>
</evidence>
<dbReference type="GO" id="GO:0031177">
    <property type="term" value="F:phosphopantetheine binding"/>
    <property type="evidence" value="ECO:0007669"/>
    <property type="project" value="InterPro"/>
</dbReference>
<dbReference type="SUPFAM" id="SSF51735">
    <property type="entry name" value="NAD(P)-binding Rossmann-fold domains"/>
    <property type="match status" value="1"/>
</dbReference>
<dbReference type="Gene3D" id="3.40.50.720">
    <property type="entry name" value="NAD(P)-binding Rossmann-like Domain"/>
    <property type="match status" value="1"/>
</dbReference>
<dbReference type="SMART" id="SM01294">
    <property type="entry name" value="PKS_PP_betabranch"/>
    <property type="match status" value="3"/>
</dbReference>
<dbReference type="SUPFAM" id="SSF47336">
    <property type="entry name" value="ACP-like"/>
    <property type="match status" value="3"/>
</dbReference>
<dbReference type="SMART" id="SM00826">
    <property type="entry name" value="PKS_DH"/>
    <property type="match status" value="1"/>
</dbReference>
<dbReference type="PROSITE" id="PS52019">
    <property type="entry name" value="PKS_MFAS_DH"/>
    <property type="match status" value="1"/>
</dbReference>
<dbReference type="InterPro" id="IPR057326">
    <property type="entry name" value="KR_dom"/>
</dbReference>
<dbReference type="Pfam" id="PF22336">
    <property type="entry name" value="RhiE-like_linker"/>
    <property type="match status" value="2"/>
</dbReference>
<dbReference type="InterPro" id="IPR016039">
    <property type="entry name" value="Thiolase-like"/>
</dbReference>
<dbReference type="InterPro" id="IPR050091">
    <property type="entry name" value="PKS_NRPS_Biosynth_Enz"/>
</dbReference>
<dbReference type="InterPro" id="IPR049490">
    <property type="entry name" value="C883_1060-like_KR_N"/>
</dbReference>
<dbReference type="Gene3D" id="1.10.1240.100">
    <property type="match status" value="2"/>
</dbReference>
<feature type="active site" description="Proton donor; for dehydratase activity" evidence="9">
    <location>
        <position position="2339"/>
    </location>
</feature>
<dbReference type="CDD" id="cd00833">
    <property type="entry name" value="PKS"/>
    <property type="match status" value="2"/>
</dbReference>
<dbReference type="PANTHER" id="PTHR43775:SF37">
    <property type="entry name" value="SI:DKEY-61P9.11"/>
    <property type="match status" value="1"/>
</dbReference>
<dbReference type="InterPro" id="IPR020807">
    <property type="entry name" value="PKS_DH"/>
</dbReference>
<dbReference type="SMART" id="SM00823">
    <property type="entry name" value="PKS_PP"/>
    <property type="match status" value="3"/>
</dbReference>
<dbReference type="GO" id="GO:0004315">
    <property type="term" value="F:3-oxoacyl-[acyl-carrier-protein] synthase activity"/>
    <property type="evidence" value="ECO:0007669"/>
    <property type="project" value="InterPro"/>
</dbReference>
<evidence type="ECO:0000256" key="1">
    <source>
        <dbReference type="ARBA" id="ARBA00004496"/>
    </source>
</evidence>
<dbReference type="STRING" id="1237149.C900_01928"/>
<dbReference type="Pfam" id="PF21394">
    <property type="entry name" value="Beta-ketacyl_N"/>
    <property type="match status" value="1"/>
</dbReference>
<dbReference type="RefSeq" id="WP_009579372.1">
    <property type="nucleotide sequence ID" value="NZ_AMZN01000028.1"/>
</dbReference>
<dbReference type="GO" id="GO:0005737">
    <property type="term" value="C:cytoplasm"/>
    <property type="evidence" value="ECO:0007669"/>
    <property type="project" value="UniProtKB-SubCell"/>
</dbReference>
<dbReference type="Gene3D" id="3.10.129.110">
    <property type="entry name" value="Polyketide synthase dehydratase"/>
    <property type="match status" value="1"/>
</dbReference>
<dbReference type="SMART" id="SM00822">
    <property type="entry name" value="PKS_KR"/>
    <property type="match status" value="1"/>
</dbReference>
<dbReference type="Gene3D" id="1.10.1200.10">
    <property type="entry name" value="ACP-like"/>
    <property type="match status" value="3"/>
</dbReference>
<evidence type="ECO:0000256" key="6">
    <source>
        <dbReference type="ARBA" id="ARBA00022679"/>
    </source>
</evidence>
<sequence length="2433" mass="270478">MSSKENESKYISEQVKELLRISLAEALYLDPSEIEINKSFVDLGLDSIVGVEWMKVINKRLGLEISATRVYDYTTISALASYLTKEIENSTSSENIRTVFPASSGPDTAVTHQEIKANSELTHNFHTPESQPELTEKEIQEELKTSLAEALYLSPTEVDIEKSFVDLGLDSIVGVEWMKIVNKNLGLDISATKVYDYATVRSLASFIYKELEKTPVALIKPKPAADLQPVVSPVSSPMQELHTPAKDNSFLRLNAFPDLKRKARARQSAVGNKSLSDEKIAIIGMSGRYPQASNLEQYWNNLAQGKNSVTEITSSRWDINRYYDPDPTKEGKMYCKWLGTLEDIDCFDPLFFQIPPAEAESMDPQHRIFLQESYRAFEDAGYSSARLSNTKCGVYLGIMSTDYNYHLSKSSSKSVNITGNSFAIGAARIAYFLNLKGPAIPVDTACSSSLVAIHMARQALLNHEIDMALAGGVSLYLNPEGYIGMCQAGMLSPEGQCKAFDDAANGFVPGEGVGAVVLKRLADAERDNDFIYGVILGSGVNQDGKTNGITAPSVNSQIELERDLYSRYNIDPETISYIEAHGTGTKLGDPIELEALSTVFKEKTSKKNFCALGSVKSNIGHTSGAAGVASVQKVLLSMQHRTLVPTLHVAKENGIFDFRNSPFYISKEQQPWNVSPGDSLRRASISSFGFSGTNAHLVIEEYPQQAKNRAVPVNHLQTGTIILLSARTTEQLKQKAHDLLDFILKNERSVDLVDMAYTLQVGRDELRERLAFVVSSVDQLKKNLQAYVTGSQDIKGVHQGRVARDNGNEGTGAELQTTVDDLISNNRWPQLLDLWVKGLEVDWNKLYGEYKPRCISLPTYPFARERYWVEMANDTPANLPGVSEIEVKTEAEIKENVQEVPYQPVWKKTGLSPQSGANDQFPVSEPVLVIDTTEELYRAMEGKVFCQSGTLVLLQPNHAYKETEQGIFTIDPGNEEHFYSLIESLKAKDRLPHTIIHQGLDSEKPDAEAMEQQLNYSFYTLFYMCKALISQKYQTPLQILSLISGNAGIPASSYSALGAFFKTLTLENPKYRGKVVEIMQAEANQRPDTSRKVEIVLAELSDQNRSANEIRYQAGAGSQEYTRYVRTLTAFDNSKAEIEELPLKQKGVYIISGGLGGLGLIFSEYLAKNLQCNLVLFGRSELQAAQEEKLNRLKAHNTEILYLQADASKLEDMERVVKTARTRFSQINGIIHSAGINKDSFILKKSKEEADTVLKPKICGAINLDLAAKDEQLDLFVLFSSIAGVMGNPGQCDYAYANRFLDAFAENREHLVQSRRRSGKTLSVNWPYWEEGGMLLSHDDVTLAKEQTGFHPLPTKSGVTYLENFLKSGISQGIALYGLPSKVRTYMEPGMMSTDENKTIAPANIESAALQEKTEAYLKELVGREIKLDPERIDPSEPFDSFGIDSIIIGRMNVALEKDLGALSKTLFYEYPTIEELAAHLSVEARPVLTRFFNMEESAEPVARATEQSIQAVNGHPKQEEQDLSEPIAIIGVHGYYPQSEDLDKYWENLKKGKDMIDLVPGSRWNYEEFFHEDPEKAAEGKIYCKWGGFVKDVDKFDPHFFNISPEEAKIMDPQERLFLESVWTAIEDAGYTRETLKKHHPKAKSADVGVFVGVTTNTYNLLAAEGWSQGNAVPSAHPWSIANRVSYFFDFQGPSMPVDTACSSSSVAIHLACESLKKRECQVAVAGGVNLYLHPSKYHSLCKNRMVSQGGQCRSYGAGDDGFVPGEGVGSVLLKPLSKAIEDNDHIYAVIKGSVFDHSGRSNGYAAPNPNSQANLISQTLNKINLDPASIGYVEGHGTGTQLGDSLEIVALTNAFRKQTEKVQFCPIGSVKANIGHPEAAAGIAGLTKILLQMKHRQLVPTIHSEEVNPNIEFETSPFYLQHKLASWESSPGVPLRALMNSFGAGGVNACMVIEEYKQPTVAEEVKEEGPYLVILSAKNEDSLRESVNRLLTYIGKETQVNLEALAYTLQVGREAMPERLALVVSDRSALMAALKDWRQQKSSDSVFQGKAKPRRRGKDAATDGEDIRDIFEKRDITQLAKLWITGVDVDWEKLYPQNKPRRISLPTSPFTRERYWALDDLTPKKRSKTASYHQHGRLHPLVSYNSSTLREIRFSSLLSNNEFYAQDHRVNEEQIFPGSGFIEIAGISGNIAGEQKVHKIKDIVWAHPLAFKNGTQLVQTFLKPNGTGTAYQIVSFDDENERVIHSEGKLFFQNGSNHAAVAEQQIPVAALKEQCPGPQDGAYFYELFRKAGFNYGPAFQTVQEFYHNGSYALSKLKITDSLKDDFDQYILHPSLLDGALQTVAALISGVDPQTPYLPFAIDEVELIRPLPQACYAHVEYSEPGKQDRKDIMQFNIQLLNEEGAVLVRMKNFYARALRVNGTAQAELNLQH</sequence>
<evidence type="ECO:0000256" key="3">
    <source>
        <dbReference type="ARBA" id="ARBA00022450"/>
    </source>
</evidence>
<evidence type="ECO:0000256" key="2">
    <source>
        <dbReference type="ARBA" id="ARBA00004792"/>
    </source>
</evidence>
<evidence type="ECO:0000256" key="7">
    <source>
        <dbReference type="ARBA" id="ARBA00022737"/>
    </source>
</evidence>
<dbReference type="Proteomes" id="UP000011135">
    <property type="component" value="Unassembled WGS sequence"/>
</dbReference>
<dbReference type="eggNOG" id="COG3321">
    <property type="taxonomic scope" value="Bacteria"/>
</dbReference>
<keyword evidence="6" id="KW-0808">Transferase</keyword>
<dbReference type="InterPro" id="IPR009081">
    <property type="entry name" value="PP-bd_ACP"/>
</dbReference>
<feature type="domain" description="Carrier" evidence="10">
    <location>
        <begin position="5"/>
        <end position="87"/>
    </location>
</feature>
<comment type="function">
    <text evidence="8">Involved in production of the polyketide antibiotic thailandamide.</text>
</comment>
<dbReference type="PANTHER" id="PTHR43775">
    <property type="entry name" value="FATTY ACID SYNTHASE"/>
    <property type="match status" value="1"/>
</dbReference>
<dbReference type="FunFam" id="3.40.47.10:FF:000019">
    <property type="entry name" value="Polyketide synthase type I"/>
    <property type="match status" value="2"/>
</dbReference>
<evidence type="ECO:0000259" key="11">
    <source>
        <dbReference type="PROSITE" id="PS52004"/>
    </source>
</evidence>
<gene>
    <name evidence="13" type="ORF">C900_01928</name>
</gene>
<protein>
    <submittedName>
        <fullName evidence="13">Malonyl CoA-acyl carrier protein transacylase</fullName>
    </submittedName>
</protein>
<reference evidence="13 14" key="1">
    <citation type="submission" date="2012-12" db="EMBL/GenBank/DDBJ databases">
        <title>Genome assembly of Fulvivirga imtechensis AK7.</title>
        <authorList>
            <person name="Nupur N."/>
            <person name="Khatri I."/>
            <person name="Kumar R."/>
            <person name="Subramanian S."/>
            <person name="Pinnaka A."/>
        </authorList>
    </citation>
    <scope>NUCLEOTIDE SEQUENCE [LARGE SCALE GENOMIC DNA]</scope>
    <source>
        <strain evidence="13 14">AK7</strain>
    </source>
</reference>
<proteinExistence type="predicted"/>
<keyword evidence="7" id="KW-0677">Repeat</keyword>
<dbReference type="Pfam" id="PF21089">
    <property type="entry name" value="PKS_DH_N"/>
    <property type="match status" value="1"/>
</dbReference>
<dbReference type="PROSITE" id="PS00606">
    <property type="entry name" value="KS3_1"/>
    <property type="match status" value="2"/>
</dbReference>
<evidence type="ECO:0000256" key="4">
    <source>
        <dbReference type="ARBA" id="ARBA00022490"/>
    </source>
</evidence>
<feature type="domain" description="PKS/mFAS DH" evidence="12">
    <location>
        <begin position="2141"/>
        <end position="2425"/>
    </location>
</feature>
<evidence type="ECO:0000256" key="8">
    <source>
        <dbReference type="ARBA" id="ARBA00054155"/>
    </source>
</evidence>
<feature type="domain" description="Carrier" evidence="10">
    <location>
        <begin position="1412"/>
        <end position="1485"/>
    </location>
</feature>
<dbReference type="InterPro" id="IPR014030">
    <property type="entry name" value="Ketoacyl_synth_N"/>
</dbReference>
<dbReference type="CDD" id="cd08953">
    <property type="entry name" value="KR_2_SDR_x"/>
    <property type="match status" value="1"/>
</dbReference>
<feature type="domain" description="Carrier" evidence="10">
    <location>
        <begin position="130"/>
        <end position="211"/>
    </location>
</feature>
<evidence type="ECO:0000259" key="10">
    <source>
        <dbReference type="PROSITE" id="PS50075"/>
    </source>
</evidence>
<dbReference type="InterPro" id="IPR014031">
    <property type="entry name" value="Ketoacyl_synth_C"/>
</dbReference>
<evidence type="ECO:0000313" key="13">
    <source>
        <dbReference type="EMBL" id="ELR72063.1"/>
    </source>
</evidence>
<dbReference type="SUPFAM" id="SSF53901">
    <property type="entry name" value="Thiolase-like"/>
    <property type="match status" value="2"/>
</dbReference>
<keyword evidence="4" id="KW-0963">Cytoplasm</keyword>
<comment type="caution">
    <text evidence="13">The sequence shown here is derived from an EMBL/GenBank/DDBJ whole genome shotgun (WGS) entry which is preliminary data.</text>
</comment>
<evidence type="ECO:0000259" key="12">
    <source>
        <dbReference type="PROSITE" id="PS52019"/>
    </source>
</evidence>
<dbReference type="OrthoDB" id="4317020at2"/>
<dbReference type="InterPro" id="IPR049900">
    <property type="entry name" value="PKS_mFAS_DH"/>
</dbReference>
<dbReference type="GO" id="GO:0006633">
    <property type="term" value="P:fatty acid biosynthetic process"/>
    <property type="evidence" value="ECO:0007669"/>
    <property type="project" value="InterPro"/>
</dbReference>
<dbReference type="InterPro" id="IPR049552">
    <property type="entry name" value="PKS_DH_N"/>
</dbReference>
<dbReference type="GO" id="GO:0005886">
    <property type="term" value="C:plasma membrane"/>
    <property type="evidence" value="ECO:0007669"/>
    <property type="project" value="TreeGrafter"/>
</dbReference>
<dbReference type="Pfam" id="PF00109">
    <property type="entry name" value="ketoacyl-synt"/>
    <property type="match status" value="2"/>
</dbReference>
<dbReference type="InterPro" id="IPR018201">
    <property type="entry name" value="Ketoacyl_synth_AS"/>
</dbReference>
<comment type="pathway">
    <text evidence="2">Antibiotic biosynthesis.</text>
</comment>
<dbReference type="InterPro" id="IPR054514">
    <property type="entry name" value="RhiE-like_linker"/>
</dbReference>
<dbReference type="InterPro" id="IPR020841">
    <property type="entry name" value="PKS_Beta-ketoAc_synthase_dom"/>
</dbReference>
<organism evidence="13 14">
    <name type="scientific">Fulvivirga imtechensis AK7</name>
    <dbReference type="NCBI Taxonomy" id="1237149"/>
    <lineage>
        <taxon>Bacteria</taxon>
        <taxon>Pseudomonadati</taxon>
        <taxon>Bacteroidota</taxon>
        <taxon>Cytophagia</taxon>
        <taxon>Cytophagales</taxon>
        <taxon>Fulvivirgaceae</taxon>
        <taxon>Fulvivirga</taxon>
    </lineage>
</organism>
<dbReference type="InterPro" id="IPR036736">
    <property type="entry name" value="ACP-like_sf"/>
</dbReference>
<dbReference type="PATRIC" id="fig|1237149.3.peg.1883"/>
<feature type="active site" description="Proton acceptor; for dehydratase activity" evidence="9">
    <location>
        <position position="2170"/>
    </location>
</feature>
<dbReference type="EMBL" id="AMZN01000028">
    <property type="protein sequence ID" value="ELR72063.1"/>
    <property type="molecule type" value="Genomic_DNA"/>
</dbReference>
<dbReference type="GO" id="GO:0004312">
    <property type="term" value="F:fatty acid synthase activity"/>
    <property type="evidence" value="ECO:0007669"/>
    <property type="project" value="TreeGrafter"/>
</dbReference>
<evidence type="ECO:0000256" key="9">
    <source>
        <dbReference type="PROSITE-ProRule" id="PRU01363"/>
    </source>
</evidence>
<dbReference type="PROSITE" id="PS52004">
    <property type="entry name" value="KS3_2"/>
    <property type="match status" value="2"/>
</dbReference>
<dbReference type="InterPro" id="IPR020806">
    <property type="entry name" value="PKS_PP-bd"/>
</dbReference>
<dbReference type="Pfam" id="PF00550">
    <property type="entry name" value="PP-binding"/>
    <property type="match status" value="3"/>
</dbReference>
<keyword evidence="5" id="KW-0597">Phosphoprotein</keyword>
<name>L8JV18_9BACT</name>
<evidence type="ECO:0000313" key="14">
    <source>
        <dbReference type="Proteomes" id="UP000011135"/>
    </source>
</evidence>
<accession>L8JV18</accession>
<dbReference type="InterPro" id="IPR049551">
    <property type="entry name" value="PKS_DH_C"/>
</dbReference>
<dbReference type="PROSITE" id="PS50075">
    <property type="entry name" value="CARRIER"/>
    <property type="match status" value="3"/>
</dbReference>
<feature type="region of interest" description="N-terminal hotdog fold" evidence="9">
    <location>
        <begin position="2141"/>
        <end position="2259"/>
    </location>
</feature>
<keyword evidence="14" id="KW-1185">Reference proteome</keyword>
<dbReference type="SMART" id="SM00825">
    <property type="entry name" value="PKS_KS"/>
    <property type="match status" value="2"/>
</dbReference>
<comment type="subcellular location">
    <subcellularLocation>
        <location evidence="1">Cytoplasm</location>
    </subcellularLocation>
</comment>
<feature type="domain" description="Ketosynthase family 3 (KS3)" evidence="11">
    <location>
        <begin position="277"/>
        <end position="701"/>
    </location>
</feature>
<dbReference type="GO" id="GO:0071770">
    <property type="term" value="P:DIM/DIP cell wall layer assembly"/>
    <property type="evidence" value="ECO:0007669"/>
    <property type="project" value="TreeGrafter"/>
</dbReference>